<evidence type="ECO:0000256" key="1">
    <source>
        <dbReference type="SAM" id="MobiDB-lite"/>
    </source>
</evidence>
<reference evidence="2" key="1">
    <citation type="submission" date="2020-02" db="EMBL/GenBank/DDBJ databases">
        <authorList>
            <person name="Meier V. D."/>
        </authorList>
    </citation>
    <scope>NUCLEOTIDE SEQUENCE</scope>
    <source>
        <strain evidence="2">AVDCRST_MAG19</strain>
    </source>
</reference>
<feature type="compositionally biased region" description="Basic and acidic residues" evidence="1">
    <location>
        <begin position="110"/>
        <end position="119"/>
    </location>
</feature>
<dbReference type="EMBL" id="CADCWL010000175">
    <property type="protein sequence ID" value="CAA9575079.1"/>
    <property type="molecule type" value="Genomic_DNA"/>
</dbReference>
<feature type="region of interest" description="Disordered" evidence="1">
    <location>
        <begin position="299"/>
        <end position="349"/>
    </location>
</feature>
<feature type="region of interest" description="Disordered" evidence="1">
    <location>
        <begin position="1"/>
        <end position="258"/>
    </location>
</feature>
<dbReference type="AlphaFoldDB" id="A0A6J4VGD9"/>
<accession>A0A6J4VGD9</accession>
<sequence>MDDRALKGPPGVVQPQEDLRTWVGVSKRMPGHLVRTGTSADDFTGAVDGFDHAASGPGLRADRDRRRSRRPRPGRPLAPSRQPSPRGARRARTDVHRPPPAPVRGPLDAGRADSERGGPGRDGGVDGGFAAGAGGRPSRGRSARHRATPVPPRSARRPGSGTPQDAVSATSGRNRRSRAGAARSRQPGFRSTRRSPSAKRSRPAHYFATGDPNGRCPTNRGLPSAGTSPAAANRDSPRRGCRSAQGIGPEQAYPQIGSNTLDPWCLHLRITAEPSHGVIVSEPGTVGAVASLAANCASRPEGIGRDASAPSRRDRHRAPGRFGERPGAPRRTDDASPISPPCGCTGCRR</sequence>
<feature type="compositionally biased region" description="Basic residues" evidence="1">
    <location>
        <begin position="191"/>
        <end position="203"/>
    </location>
</feature>
<organism evidence="2">
    <name type="scientific">uncultured Thermomicrobiales bacterium</name>
    <dbReference type="NCBI Taxonomy" id="1645740"/>
    <lineage>
        <taxon>Bacteria</taxon>
        <taxon>Pseudomonadati</taxon>
        <taxon>Thermomicrobiota</taxon>
        <taxon>Thermomicrobia</taxon>
        <taxon>Thermomicrobiales</taxon>
        <taxon>environmental samples</taxon>
    </lineage>
</organism>
<evidence type="ECO:0000313" key="2">
    <source>
        <dbReference type="EMBL" id="CAA9575079.1"/>
    </source>
</evidence>
<protein>
    <submittedName>
        <fullName evidence="2">Uncharacterized protein</fullName>
    </submittedName>
</protein>
<gene>
    <name evidence="2" type="ORF">AVDCRST_MAG19-3240</name>
</gene>
<feature type="compositionally biased region" description="Basic residues" evidence="1">
    <location>
        <begin position="138"/>
        <end position="147"/>
    </location>
</feature>
<feature type="compositionally biased region" description="Gly residues" evidence="1">
    <location>
        <begin position="120"/>
        <end position="137"/>
    </location>
</feature>
<proteinExistence type="predicted"/>
<name>A0A6J4VGD9_9BACT</name>